<organism evidence="6 7">
    <name type="scientific">Paracoccus fistulariae</name>
    <dbReference type="NCBI Taxonomy" id="658446"/>
    <lineage>
        <taxon>Bacteria</taxon>
        <taxon>Pseudomonadati</taxon>
        <taxon>Pseudomonadota</taxon>
        <taxon>Alphaproteobacteria</taxon>
        <taxon>Rhodobacterales</taxon>
        <taxon>Paracoccaceae</taxon>
        <taxon>Paracoccus</taxon>
    </lineage>
</organism>
<dbReference type="InterPro" id="IPR000847">
    <property type="entry name" value="LysR_HTH_N"/>
</dbReference>
<sequence>MDIIVLRTFVSILDEGSFAAAARRMGISRSLASKYISDLEDSLGARLLTRTTRTVRPTTVGEAYGVQLRDVLDRLDAAHEGVRNAVGQAAGTLKIGSPVAYTLQVLQPHLRRFMETYPDIQLELLLEDGASDIIGDGFDAVIRVGHLADSSLHARRLHQGKIMLVATPDYIEKFGLPLLPADLKDHKCLHYTNLRTGDSWSFQRDGETIHQKIQPILASNNGDLLYRMALDGMGVTLLPEFIVEEDLRAGRLISLLPEYTMPHVPISILFPTGKLMTAAMRSFLDFMGDLRLD</sequence>
<gene>
    <name evidence="6" type="ORF">JHX87_16015</name>
</gene>
<protein>
    <submittedName>
        <fullName evidence="6">LysR family transcriptional regulator</fullName>
    </submittedName>
</protein>
<dbReference type="InterPro" id="IPR005119">
    <property type="entry name" value="LysR_subst-bd"/>
</dbReference>
<evidence type="ECO:0000256" key="1">
    <source>
        <dbReference type="ARBA" id="ARBA00009437"/>
    </source>
</evidence>
<feature type="domain" description="HTH lysR-type" evidence="5">
    <location>
        <begin position="1"/>
        <end position="58"/>
    </location>
</feature>
<dbReference type="InterPro" id="IPR036390">
    <property type="entry name" value="WH_DNA-bd_sf"/>
</dbReference>
<dbReference type="CDD" id="cd08422">
    <property type="entry name" value="PBP2_CrgA_like"/>
    <property type="match status" value="1"/>
</dbReference>
<evidence type="ECO:0000256" key="2">
    <source>
        <dbReference type="ARBA" id="ARBA00023015"/>
    </source>
</evidence>
<keyword evidence="2" id="KW-0805">Transcription regulation</keyword>
<dbReference type="Gene3D" id="3.40.190.290">
    <property type="match status" value="1"/>
</dbReference>
<dbReference type="EMBL" id="CP067136">
    <property type="protein sequence ID" value="WCR06952.1"/>
    <property type="molecule type" value="Genomic_DNA"/>
</dbReference>
<keyword evidence="3" id="KW-0238">DNA-binding</keyword>
<dbReference type="SUPFAM" id="SSF46785">
    <property type="entry name" value="Winged helix' DNA-binding domain"/>
    <property type="match status" value="1"/>
</dbReference>
<dbReference type="Proteomes" id="UP001219349">
    <property type="component" value="Chromosome"/>
</dbReference>
<dbReference type="PANTHER" id="PTHR30537:SF5">
    <property type="entry name" value="HTH-TYPE TRANSCRIPTIONAL ACTIVATOR TTDR-RELATED"/>
    <property type="match status" value="1"/>
</dbReference>
<dbReference type="InterPro" id="IPR058163">
    <property type="entry name" value="LysR-type_TF_proteobact-type"/>
</dbReference>
<evidence type="ECO:0000313" key="7">
    <source>
        <dbReference type="Proteomes" id="UP001219349"/>
    </source>
</evidence>
<keyword evidence="7" id="KW-1185">Reference proteome</keyword>
<dbReference type="RefSeq" id="WP_271883825.1">
    <property type="nucleotide sequence ID" value="NZ_CP067136.1"/>
</dbReference>
<dbReference type="InterPro" id="IPR036388">
    <property type="entry name" value="WH-like_DNA-bd_sf"/>
</dbReference>
<dbReference type="Gene3D" id="1.10.10.10">
    <property type="entry name" value="Winged helix-like DNA-binding domain superfamily/Winged helix DNA-binding domain"/>
    <property type="match status" value="1"/>
</dbReference>
<name>A0ABY7SLP4_9RHOB</name>
<evidence type="ECO:0000313" key="6">
    <source>
        <dbReference type="EMBL" id="WCR06952.1"/>
    </source>
</evidence>
<comment type="similarity">
    <text evidence="1">Belongs to the LysR transcriptional regulatory family.</text>
</comment>
<accession>A0ABY7SLP4</accession>
<dbReference type="Pfam" id="PF00126">
    <property type="entry name" value="HTH_1"/>
    <property type="match status" value="1"/>
</dbReference>
<dbReference type="PROSITE" id="PS50931">
    <property type="entry name" value="HTH_LYSR"/>
    <property type="match status" value="1"/>
</dbReference>
<evidence type="ECO:0000259" key="5">
    <source>
        <dbReference type="PROSITE" id="PS50931"/>
    </source>
</evidence>
<dbReference type="Pfam" id="PF03466">
    <property type="entry name" value="LysR_substrate"/>
    <property type="match status" value="1"/>
</dbReference>
<dbReference type="SUPFAM" id="SSF53850">
    <property type="entry name" value="Periplasmic binding protein-like II"/>
    <property type="match status" value="1"/>
</dbReference>
<keyword evidence="4" id="KW-0804">Transcription</keyword>
<proteinExistence type="inferred from homology"/>
<evidence type="ECO:0000256" key="4">
    <source>
        <dbReference type="ARBA" id="ARBA00023163"/>
    </source>
</evidence>
<reference evidence="6 7" key="1">
    <citation type="submission" date="2021-01" db="EMBL/GenBank/DDBJ databases">
        <title>Biogeographic distribution of Paracoccus.</title>
        <authorList>
            <person name="Hollensteiner J."/>
            <person name="Leineberger J."/>
            <person name="Brinkhoff T."/>
            <person name="Daniel R."/>
        </authorList>
    </citation>
    <scope>NUCLEOTIDE SEQUENCE [LARGE SCALE GENOMIC DNA]</scope>
    <source>
        <strain evidence="6 7">KCTC 22803</strain>
    </source>
</reference>
<dbReference type="PANTHER" id="PTHR30537">
    <property type="entry name" value="HTH-TYPE TRANSCRIPTIONAL REGULATOR"/>
    <property type="match status" value="1"/>
</dbReference>
<evidence type="ECO:0000256" key="3">
    <source>
        <dbReference type="ARBA" id="ARBA00023125"/>
    </source>
</evidence>